<dbReference type="Proteomes" id="UP000823611">
    <property type="component" value="Unassembled WGS sequence"/>
</dbReference>
<reference evidence="1" key="1">
    <citation type="submission" date="2020-10" db="EMBL/GenBank/DDBJ databases">
        <authorList>
            <person name="Gilroy R."/>
        </authorList>
    </citation>
    <scope>NUCLEOTIDE SEQUENCE</scope>
    <source>
        <strain evidence="1">F6-4510</strain>
    </source>
</reference>
<evidence type="ECO:0000313" key="2">
    <source>
        <dbReference type="Proteomes" id="UP000823611"/>
    </source>
</evidence>
<accession>A0A9D9DZS2</accession>
<organism evidence="1 2">
    <name type="scientific">Candidatus Fimicola merdigallinarum</name>
    <dbReference type="NCBI Taxonomy" id="2840819"/>
    <lineage>
        <taxon>Bacteria</taxon>
        <taxon>Bacillati</taxon>
        <taxon>Bacillota</taxon>
        <taxon>Clostridia</taxon>
        <taxon>Lachnospirales</taxon>
        <taxon>Lachnospiraceae</taxon>
        <taxon>Lachnospiraceae incertae sedis</taxon>
        <taxon>Candidatus Fimicola</taxon>
    </lineage>
</organism>
<evidence type="ECO:0000313" key="1">
    <source>
        <dbReference type="EMBL" id="MBO8435205.1"/>
    </source>
</evidence>
<name>A0A9D9DZS2_9FIRM</name>
<gene>
    <name evidence="1" type="ORF">IAC55_07800</name>
</gene>
<sequence>MPDSIEDVTEALKFGLKAGALRAKIEVAINATDLGFDLKTIVYLTELKEEYVKQIMECDDEDITRCVEKLKEEMGYK</sequence>
<dbReference type="EMBL" id="JADIMX010000149">
    <property type="protein sequence ID" value="MBO8435205.1"/>
    <property type="molecule type" value="Genomic_DNA"/>
</dbReference>
<protein>
    <submittedName>
        <fullName evidence="1">Uncharacterized protein</fullName>
    </submittedName>
</protein>
<reference evidence="1" key="2">
    <citation type="journal article" date="2021" name="PeerJ">
        <title>Extensive microbial diversity within the chicken gut microbiome revealed by metagenomics and culture.</title>
        <authorList>
            <person name="Gilroy R."/>
            <person name="Ravi A."/>
            <person name="Getino M."/>
            <person name="Pursley I."/>
            <person name="Horton D.L."/>
            <person name="Alikhan N.F."/>
            <person name="Baker D."/>
            <person name="Gharbi K."/>
            <person name="Hall N."/>
            <person name="Watson M."/>
            <person name="Adriaenssens E.M."/>
            <person name="Foster-Nyarko E."/>
            <person name="Jarju S."/>
            <person name="Secka A."/>
            <person name="Antonio M."/>
            <person name="Oren A."/>
            <person name="Chaudhuri R.R."/>
            <person name="La Ragione R."/>
            <person name="Hildebrand F."/>
            <person name="Pallen M.J."/>
        </authorList>
    </citation>
    <scope>NUCLEOTIDE SEQUENCE</scope>
    <source>
        <strain evidence="1">F6-4510</strain>
    </source>
</reference>
<comment type="caution">
    <text evidence="1">The sequence shown here is derived from an EMBL/GenBank/DDBJ whole genome shotgun (WGS) entry which is preliminary data.</text>
</comment>
<proteinExistence type="predicted"/>
<dbReference type="AlphaFoldDB" id="A0A9D9DZS2"/>